<protein>
    <recommendedName>
        <fullName evidence="9">Zinc finger C2H2 LYAR-type domain-containing protein</fullName>
    </recommendedName>
</protein>
<evidence type="ECO:0000256" key="8">
    <source>
        <dbReference type="SAM" id="MobiDB-lite"/>
    </source>
</evidence>
<dbReference type="Gene3D" id="3.30.1490.490">
    <property type="match status" value="1"/>
</dbReference>
<dbReference type="PANTHER" id="PTHR13100">
    <property type="entry name" value="CELL GROWTH-REGULATING NUCLEOLAR PROTEIN LYAR"/>
    <property type="match status" value="1"/>
</dbReference>
<keyword evidence="6" id="KW-0539">Nucleus</keyword>
<evidence type="ECO:0000313" key="11">
    <source>
        <dbReference type="Proteomes" id="UP000310066"/>
    </source>
</evidence>
<feature type="compositionally biased region" description="Polar residues" evidence="8">
    <location>
        <begin position="156"/>
        <end position="166"/>
    </location>
</feature>
<dbReference type="EMBL" id="NAJP01000020">
    <property type="protein sequence ID" value="TKA43035.1"/>
    <property type="molecule type" value="Genomic_DNA"/>
</dbReference>
<keyword evidence="5" id="KW-0862">Zinc</keyword>
<accession>A0A4U0V5J0</accession>
<dbReference type="Proteomes" id="UP000310066">
    <property type="component" value="Unassembled WGS sequence"/>
</dbReference>
<comment type="caution">
    <text evidence="10">The sequence shown here is derived from an EMBL/GenBank/DDBJ whole genome shotgun (WGS) entry which is preliminary data.</text>
</comment>
<dbReference type="STRING" id="329885.A0A4U0V5J0"/>
<dbReference type="GO" id="GO:0005730">
    <property type="term" value="C:nucleolus"/>
    <property type="evidence" value="ECO:0007669"/>
    <property type="project" value="TreeGrafter"/>
</dbReference>
<keyword evidence="3" id="KW-0677">Repeat</keyword>
<proteinExistence type="predicted"/>
<dbReference type="PANTHER" id="PTHR13100:SF10">
    <property type="entry name" value="CELL GROWTH-REGULATING NUCLEOLAR PROTEIN"/>
    <property type="match status" value="1"/>
</dbReference>
<keyword evidence="2" id="KW-0479">Metal-binding</keyword>
<name>A0A4U0V5J0_9PEZI</name>
<dbReference type="InterPro" id="IPR014898">
    <property type="entry name" value="Znf_C2H2_LYAR"/>
</dbReference>
<dbReference type="SUPFAM" id="SSF57667">
    <property type="entry name" value="beta-beta-alpha zinc fingers"/>
    <property type="match status" value="1"/>
</dbReference>
<dbReference type="InterPro" id="IPR036236">
    <property type="entry name" value="Znf_C2H2_sf"/>
</dbReference>
<feature type="compositionally biased region" description="Polar residues" evidence="8">
    <location>
        <begin position="193"/>
        <end position="202"/>
    </location>
</feature>
<dbReference type="GO" id="GO:0003677">
    <property type="term" value="F:DNA binding"/>
    <property type="evidence" value="ECO:0007669"/>
    <property type="project" value="InterPro"/>
</dbReference>
<evidence type="ECO:0000313" key="10">
    <source>
        <dbReference type="EMBL" id="TKA43035.1"/>
    </source>
</evidence>
<evidence type="ECO:0000256" key="5">
    <source>
        <dbReference type="ARBA" id="ARBA00022833"/>
    </source>
</evidence>
<feature type="region of interest" description="Disordered" evidence="8">
    <location>
        <begin position="294"/>
        <end position="396"/>
    </location>
</feature>
<sequence length="468" mass="53063">MVSFSCEKLDPHRSQCRGASFTCLDCMVHFQGGDYRSHTSCISEAQKYQGALYREKDNKKNGAKRQSTNGYSANDARAMVPRNAYVEDAPDGDDSNTVAVVDVPPRAPTPPPAHQALPETVNVFDFLVTEETSNGTRKELEAPEMVKTYAKQTNGDSQYYQHSNGDGTHFHEQGFSYGYAPVQPTFERYDSWHNINDSQPSHTLMPPPPYVTPGPRHERPDKKDRTTSETSDKKRKRQHVEELDLSSSKRPTSRGDDMMRDATSTGSGGRLLHTGLTGGLTRLVTDPEFYDDRIDAGPTPLSPLKRSRHDNELKDARRKSSYTSYSSTAKSTASKHSEDKHHQSRSNDRESTSDKHRQRKRRDSSSSPESRHRTSRKDHKAIDYPDRPTSVQPSATNQIISYTTKAEMFLSFVNKGPDSDKGCSMNKALKRYHRERDVHGSEKEEDNKDLWKSLRLRRNERGEIVVFF</sequence>
<gene>
    <name evidence="10" type="ORF">B0A54_05983</name>
</gene>
<comment type="subcellular location">
    <subcellularLocation>
        <location evidence="1">Nucleus</location>
    </subcellularLocation>
</comment>
<dbReference type="GO" id="GO:0008270">
    <property type="term" value="F:zinc ion binding"/>
    <property type="evidence" value="ECO:0007669"/>
    <property type="project" value="UniProtKB-KW"/>
</dbReference>
<feature type="compositionally biased region" description="Basic and acidic residues" evidence="8">
    <location>
        <begin position="335"/>
        <end position="355"/>
    </location>
</feature>
<evidence type="ECO:0000256" key="6">
    <source>
        <dbReference type="ARBA" id="ARBA00023242"/>
    </source>
</evidence>
<evidence type="ECO:0000256" key="2">
    <source>
        <dbReference type="ARBA" id="ARBA00022723"/>
    </source>
</evidence>
<dbReference type="PROSITE" id="PS51804">
    <property type="entry name" value="ZF_C2HC_LYAR"/>
    <property type="match status" value="1"/>
</dbReference>
<dbReference type="GO" id="GO:0000122">
    <property type="term" value="P:negative regulation of transcription by RNA polymerase II"/>
    <property type="evidence" value="ECO:0007669"/>
    <property type="project" value="TreeGrafter"/>
</dbReference>
<organism evidence="10 11">
    <name type="scientific">Friedmanniomyces endolithicus</name>
    <dbReference type="NCBI Taxonomy" id="329885"/>
    <lineage>
        <taxon>Eukaryota</taxon>
        <taxon>Fungi</taxon>
        <taxon>Dikarya</taxon>
        <taxon>Ascomycota</taxon>
        <taxon>Pezizomycotina</taxon>
        <taxon>Dothideomycetes</taxon>
        <taxon>Dothideomycetidae</taxon>
        <taxon>Mycosphaerellales</taxon>
        <taxon>Teratosphaeriaceae</taxon>
        <taxon>Friedmanniomyces</taxon>
    </lineage>
</organism>
<dbReference type="Pfam" id="PF08790">
    <property type="entry name" value="zf-LYAR"/>
    <property type="match status" value="1"/>
</dbReference>
<dbReference type="OrthoDB" id="21474at2759"/>
<dbReference type="GO" id="GO:0006364">
    <property type="term" value="P:rRNA processing"/>
    <property type="evidence" value="ECO:0007669"/>
    <property type="project" value="TreeGrafter"/>
</dbReference>
<feature type="domain" description="Zinc finger C2H2 LYAR-type" evidence="9">
    <location>
        <begin position="21"/>
        <end position="48"/>
    </location>
</feature>
<feature type="compositionally biased region" description="Low complexity" evidence="8">
    <location>
        <begin position="321"/>
        <end position="334"/>
    </location>
</feature>
<evidence type="ECO:0000256" key="1">
    <source>
        <dbReference type="ARBA" id="ARBA00004123"/>
    </source>
</evidence>
<evidence type="ECO:0000259" key="9">
    <source>
        <dbReference type="Pfam" id="PF08790"/>
    </source>
</evidence>
<evidence type="ECO:0000256" key="3">
    <source>
        <dbReference type="ARBA" id="ARBA00022737"/>
    </source>
</evidence>
<feature type="region of interest" description="Disordered" evidence="8">
    <location>
        <begin position="192"/>
        <end position="275"/>
    </location>
</feature>
<dbReference type="AlphaFoldDB" id="A0A4U0V5J0"/>
<dbReference type="InterPro" id="IPR039999">
    <property type="entry name" value="LYAR"/>
</dbReference>
<feature type="compositionally biased region" description="Basic and acidic residues" evidence="8">
    <location>
        <begin position="215"/>
        <end position="232"/>
    </location>
</feature>
<evidence type="ECO:0000256" key="7">
    <source>
        <dbReference type="PROSITE-ProRule" id="PRU01145"/>
    </source>
</evidence>
<evidence type="ECO:0000256" key="4">
    <source>
        <dbReference type="ARBA" id="ARBA00022771"/>
    </source>
</evidence>
<feature type="region of interest" description="Disordered" evidence="8">
    <location>
        <begin position="156"/>
        <end position="176"/>
    </location>
</feature>
<reference evidence="10 11" key="1">
    <citation type="submission" date="2017-03" db="EMBL/GenBank/DDBJ databases">
        <title>Genomes of endolithic fungi from Antarctica.</title>
        <authorList>
            <person name="Coleine C."/>
            <person name="Masonjones S."/>
            <person name="Stajich J.E."/>
        </authorList>
    </citation>
    <scope>NUCLEOTIDE SEQUENCE [LARGE SCALE GENOMIC DNA]</scope>
    <source>
        <strain evidence="10 11">CCFEE 5311</strain>
    </source>
</reference>
<keyword evidence="4 7" id="KW-0863">Zinc-finger</keyword>